<accession>A0AAD3D3K7</accession>
<evidence type="ECO:0000313" key="3">
    <source>
        <dbReference type="Proteomes" id="UP001054902"/>
    </source>
</evidence>
<comment type="caution">
    <text evidence="2">The sequence shown here is derived from an EMBL/GenBank/DDBJ whole genome shotgun (WGS) entry which is preliminary data.</text>
</comment>
<evidence type="ECO:0000313" key="2">
    <source>
        <dbReference type="EMBL" id="GFH57118.1"/>
    </source>
</evidence>
<sequence>MVSKSKLESKLDQGFFLETQFDEDGEKKWHPIIYDNEGDYYKIEDEDGPRNFKNGSQVQSVKGYKIYYYDELRWEVVPGERVDVLYFVGDEVYSKNYSFDKTEKEEDGWILSELNAIPCREEKMQLALCFEGLEDVPNGYYRFKPLKGSWEKSKASFHKEVKGENLYGYDVVYHDEDEDTLFVDRNGDIYSKKFSFDDEEAPIAYTLYGGGIPPPYYNPYFTNTSATKSRTKRRRAAPFASSTVTPSSSSSAKKRIKTSPAATPLVLSKSAKHSVQHQQGGMVTNERQVRSNGQQQSDSHIDTITEHASNDDWSSPQNPSVCRRSSDNGSPSEEEENKKKERETAKKVAKLEKDIKKKDNRKLELIELKKIVQVEQFKLKGDIDQEQEGLKLVGDLLLFLKNEKAYNENEWGETKLKGAFKHIRTHFDPGCENDKKTLEAINELEEEYPDDLYKKVPFRGVFENDDDFKEYEASLKRAEAKIIPILYSALAKYKDTKKVEKDIKITMESLKRERDLRQRRLEKLSGRGSTNN</sequence>
<organism evidence="2 3">
    <name type="scientific">Chaetoceros tenuissimus</name>
    <dbReference type="NCBI Taxonomy" id="426638"/>
    <lineage>
        <taxon>Eukaryota</taxon>
        <taxon>Sar</taxon>
        <taxon>Stramenopiles</taxon>
        <taxon>Ochrophyta</taxon>
        <taxon>Bacillariophyta</taxon>
        <taxon>Coscinodiscophyceae</taxon>
        <taxon>Chaetocerotophycidae</taxon>
        <taxon>Chaetocerotales</taxon>
        <taxon>Chaetocerotaceae</taxon>
        <taxon>Chaetoceros</taxon>
    </lineage>
</organism>
<feature type="compositionally biased region" description="Polar residues" evidence="1">
    <location>
        <begin position="311"/>
        <end position="320"/>
    </location>
</feature>
<protein>
    <submittedName>
        <fullName evidence="2">Uncharacterized protein</fullName>
    </submittedName>
</protein>
<keyword evidence="3" id="KW-1185">Reference proteome</keyword>
<dbReference type="Proteomes" id="UP001054902">
    <property type="component" value="Unassembled WGS sequence"/>
</dbReference>
<feature type="compositionally biased region" description="Basic and acidic residues" evidence="1">
    <location>
        <begin position="299"/>
        <end position="310"/>
    </location>
</feature>
<evidence type="ECO:0000256" key="1">
    <source>
        <dbReference type="SAM" id="MobiDB-lite"/>
    </source>
</evidence>
<feature type="compositionally biased region" description="Polar residues" evidence="1">
    <location>
        <begin position="276"/>
        <end position="298"/>
    </location>
</feature>
<feature type="compositionally biased region" description="Low complexity" evidence="1">
    <location>
        <begin position="241"/>
        <end position="251"/>
    </location>
</feature>
<proteinExistence type="predicted"/>
<gene>
    <name evidence="2" type="ORF">CTEN210_13594</name>
</gene>
<reference evidence="2 3" key="1">
    <citation type="journal article" date="2021" name="Sci. Rep.">
        <title>The genome of the diatom Chaetoceros tenuissimus carries an ancient integrated fragment of an extant virus.</title>
        <authorList>
            <person name="Hongo Y."/>
            <person name="Kimura K."/>
            <person name="Takaki Y."/>
            <person name="Yoshida Y."/>
            <person name="Baba S."/>
            <person name="Kobayashi G."/>
            <person name="Nagasaki K."/>
            <person name="Hano T."/>
            <person name="Tomaru Y."/>
        </authorList>
    </citation>
    <scope>NUCLEOTIDE SEQUENCE [LARGE SCALE GENOMIC DNA]</scope>
    <source>
        <strain evidence="2 3">NIES-3715</strain>
    </source>
</reference>
<feature type="compositionally biased region" description="Basic and acidic residues" evidence="1">
    <location>
        <begin position="336"/>
        <end position="348"/>
    </location>
</feature>
<dbReference type="AlphaFoldDB" id="A0AAD3D3K7"/>
<feature type="region of interest" description="Disordered" evidence="1">
    <location>
        <begin position="227"/>
        <end position="348"/>
    </location>
</feature>
<name>A0AAD3D3K7_9STRA</name>
<dbReference type="EMBL" id="BLLK01000057">
    <property type="protein sequence ID" value="GFH57118.1"/>
    <property type="molecule type" value="Genomic_DNA"/>
</dbReference>